<evidence type="ECO:0000256" key="1">
    <source>
        <dbReference type="SAM" id="MobiDB-lite"/>
    </source>
</evidence>
<proteinExistence type="predicted"/>
<keyword evidence="3" id="KW-1185">Reference proteome</keyword>
<comment type="caution">
    <text evidence="2">The sequence shown here is derived from an EMBL/GenBank/DDBJ whole genome shotgun (WGS) entry which is preliminary data.</text>
</comment>
<gene>
    <name evidence="2" type="ORF">RFI_02473</name>
</gene>
<evidence type="ECO:0000313" key="3">
    <source>
        <dbReference type="Proteomes" id="UP000023152"/>
    </source>
</evidence>
<sequence>MKDLGPNEWVVGSDIYTDTYKTFVNTTCSVFEGSYIRGIALYTNYLQTFWCFESNYSTLTNYTISSVRQSDRCYGLTGLAFPVDGYLFGLKMEWNYVCNDNQKKAMDASRNFKVGDILDAALAIQYACSSDEGSILQLFSKYFADGCAALSSALSVGSLLGLDVTNESKKKKIEVGLITHCYESNIHYDSYPTTDAFQEFIQINGASANVSSDYSMIDRTTASTTAQLNSGESDNYFWAAIYDSASKTSDILQLYDFVINSHLSSTNYDLKYTASNITSQGSLFDVIRSKTGLLVYDIRNNQQNWQVLMCESNVVLLSHGGKSLFCVRWDSSFIVLFISVFFTFLKVLSIDMCSSSFFLSWSDSRLFFFNMKPENKKRDRKMSEGKKAYQGSRRSTCL</sequence>
<organism evidence="2 3">
    <name type="scientific">Reticulomyxa filosa</name>
    <dbReference type="NCBI Taxonomy" id="46433"/>
    <lineage>
        <taxon>Eukaryota</taxon>
        <taxon>Sar</taxon>
        <taxon>Rhizaria</taxon>
        <taxon>Retaria</taxon>
        <taxon>Foraminifera</taxon>
        <taxon>Monothalamids</taxon>
        <taxon>Reticulomyxidae</taxon>
        <taxon>Reticulomyxa</taxon>
    </lineage>
</organism>
<dbReference type="Proteomes" id="UP000023152">
    <property type="component" value="Unassembled WGS sequence"/>
</dbReference>
<protein>
    <submittedName>
        <fullName evidence="2">Uncharacterized protein</fullName>
    </submittedName>
</protein>
<dbReference type="AlphaFoldDB" id="X6PAE3"/>
<feature type="compositionally biased region" description="Basic and acidic residues" evidence="1">
    <location>
        <begin position="378"/>
        <end position="387"/>
    </location>
</feature>
<reference evidence="2 3" key="1">
    <citation type="journal article" date="2013" name="Curr. Biol.">
        <title>The Genome of the Foraminiferan Reticulomyxa filosa.</title>
        <authorList>
            <person name="Glockner G."/>
            <person name="Hulsmann N."/>
            <person name="Schleicher M."/>
            <person name="Noegel A.A."/>
            <person name="Eichinger L."/>
            <person name="Gallinger C."/>
            <person name="Pawlowski J."/>
            <person name="Sierra R."/>
            <person name="Euteneuer U."/>
            <person name="Pillet L."/>
            <person name="Moustafa A."/>
            <person name="Platzer M."/>
            <person name="Groth M."/>
            <person name="Szafranski K."/>
            <person name="Schliwa M."/>
        </authorList>
    </citation>
    <scope>NUCLEOTIDE SEQUENCE [LARGE SCALE GENOMIC DNA]</scope>
</reference>
<accession>X6PAE3</accession>
<dbReference type="EMBL" id="ASPP01002416">
    <property type="protein sequence ID" value="ETO34617.1"/>
    <property type="molecule type" value="Genomic_DNA"/>
</dbReference>
<name>X6PAE3_RETFI</name>
<evidence type="ECO:0000313" key="2">
    <source>
        <dbReference type="EMBL" id="ETO34617.1"/>
    </source>
</evidence>
<feature type="region of interest" description="Disordered" evidence="1">
    <location>
        <begin position="378"/>
        <end position="398"/>
    </location>
</feature>